<accession>A0A164NHB8</accession>
<feature type="domain" description="MYND-type" evidence="5">
    <location>
        <begin position="5"/>
        <end position="41"/>
    </location>
</feature>
<evidence type="ECO:0000256" key="3">
    <source>
        <dbReference type="ARBA" id="ARBA00022833"/>
    </source>
</evidence>
<dbReference type="STRING" id="1314777.A0A164NHB8"/>
<evidence type="ECO:0000313" key="6">
    <source>
        <dbReference type="EMBL" id="KZS87704.1"/>
    </source>
</evidence>
<protein>
    <recommendedName>
        <fullName evidence="5">MYND-type domain-containing protein</fullName>
    </recommendedName>
</protein>
<dbReference type="SUPFAM" id="SSF144232">
    <property type="entry name" value="HIT/MYND zinc finger-like"/>
    <property type="match status" value="1"/>
</dbReference>
<dbReference type="OrthoDB" id="4851849at2759"/>
<name>A0A164NHB8_9AGAM</name>
<organism evidence="6 7">
    <name type="scientific">Sistotremastrum niveocremeum HHB9708</name>
    <dbReference type="NCBI Taxonomy" id="1314777"/>
    <lineage>
        <taxon>Eukaryota</taxon>
        <taxon>Fungi</taxon>
        <taxon>Dikarya</taxon>
        <taxon>Basidiomycota</taxon>
        <taxon>Agaricomycotina</taxon>
        <taxon>Agaricomycetes</taxon>
        <taxon>Sistotremastrales</taxon>
        <taxon>Sistotremastraceae</taxon>
        <taxon>Sertulicium</taxon>
        <taxon>Sertulicium niveocremeum</taxon>
    </lineage>
</organism>
<keyword evidence="1" id="KW-0479">Metal-binding</keyword>
<dbReference type="AlphaFoldDB" id="A0A164NHB8"/>
<dbReference type="PROSITE" id="PS01360">
    <property type="entry name" value="ZF_MYND_1"/>
    <property type="match status" value="1"/>
</dbReference>
<dbReference type="Gene3D" id="6.10.140.2220">
    <property type="match status" value="1"/>
</dbReference>
<evidence type="ECO:0000259" key="5">
    <source>
        <dbReference type="PROSITE" id="PS50865"/>
    </source>
</evidence>
<keyword evidence="2 4" id="KW-0863">Zinc-finger</keyword>
<evidence type="ECO:0000313" key="7">
    <source>
        <dbReference type="Proteomes" id="UP000076722"/>
    </source>
</evidence>
<gene>
    <name evidence="6" type="ORF">SISNIDRAFT_498332</name>
</gene>
<dbReference type="InterPro" id="IPR002893">
    <property type="entry name" value="Znf_MYND"/>
</dbReference>
<dbReference type="Proteomes" id="UP000076722">
    <property type="component" value="Unassembled WGS sequence"/>
</dbReference>
<dbReference type="GO" id="GO:0008270">
    <property type="term" value="F:zinc ion binding"/>
    <property type="evidence" value="ECO:0007669"/>
    <property type="project" value="UniProtKB-KW"/>
</dbReference>
<evidence type="ECO:0000256" key="4">
    <source>
        <dbReference type="PROSITE-ProRule" id="PRU00134"/>
    </source>
</evidence>
<reference evidence="6 7" key="1">
    <citation type="journal article" date="2016" name="Mol. Biol. Evol.">
        <title>Comparative Genomics of Early-Diverging Mushroom-Forming Fungi Provides Insights into the Origins of Lignocellulose Decay Capabilities.</title>
        <authorList>
            <person name="Nagy L.G."/>
            <person name="Riley R."/>
            <person name="Tritt A."/>
            <person name="Adam C."/>
            <person name="Daum C."/>
            <person name="Floudas D."/>
            <person name="Sun H."/>
            <person name="Yadav J.S."/>
            <person name="Pangilinan J."/>
            <person name="Larsson K.H."/>
            <person name="Matsuura K."/>
            <person name="Barry K."/>
            <person name="Labutti K."/>
            <person name="Kuo R."/>
            <person name="Ohm R.A."/>
            <person name="Bhattacharya S.S."/>
            <person name="Shirouzu T."/>
            <person name="Yoshinaga Y."/>
            <person name="Martin F.M."/>
            <person name="Grigoriev I.V."/>
            <person name="Hibbett D.S."/>
        </authorList>
    </citation>
    <scope>NUCLEOTIDE SEQUENCE [LARGE SCALE GENOMIC DNA]</scope>
    <source>
        <strain evidence="6 7">HHB9708</strain>
    </source>
</reference>
<keyword evidence="7" id="KW-1185">Reference proteome</keyword>
<proteinExistence type="predicted"/>
<dbReference type="PROSITE" id="PS50865">
    <property type="entry name" value="ZF_MYND_2"/>
    <property type="match status" value="1"/>
</dbReference>
<keyword evidence="3" id="KW-0862">Zinc</keyword>
<evidence type="ECO:0000256" key="2">
    <source>
        <dbReference type="ARBA" id="ARBA00022771"/>
    </source>
</evidence>
<dbReference type="EMBL" id="KV419445">
    <property type="protein sequence ID" value="KZS87704.1"/>
    <property type="molecule type" value="Genomic_DNA"/>
</dbReference>
<dbReference type="Pfam" id="PF01753">
    <property type="entry name" value="zf-MYND"/>
    <property type="match status" value="1"/>
</dbReference>
<sequence>MTQKCIVCKTPTKKTCTGCKMTAYCSTACQRKHWIIHIVECSNPGREITTADRMAANIFGPNYDNHAQTMIDYGFYKVTDPMDIRRLRLLYREVIQDFGVKPHTLHKWRVERRLHAELIKCFKSPTAPPSPQTLLWLNTHSDLFDQNHDTSGLASLRTIQSMERLTWYRIGGSPNDTDEQIRQRKWSDDQTMCFALYDTVLLMPGPALGAAKLWVVFGFCVLPDEGNTTTLSQLYRDLIDRTTFDEFCEAYKTSSLIALMDRKGLKQSRINLPAEFEPVMNQSPSRISSIWHFKVHCRWPAHVVPASFLDLFGFAKCENEAETSRLRVLYDKAFNECLIPPFQLQEAASKNELYKLLTQTPKFRCSKAERRFLKRVLGIDETNLEGGNS</sequence>
<evidence type="ECO:0000256" key="1">
    <source>
        <dbReference type="ARBA" id="ARBA00022723"/>
    </source>
</evidence>